<protein>
    <recommendedName>
        <fullName evidence="1">THIF-type NAD/FAD binding fold domain-containing protein</fullName>
    </recommendedName>
</protein>
<dbReference type="SUPFAM" id="SSF69572">
    <property type="entry name" value="Activating enzymes of the ubiquitin-like proteins"/>
    <property type="match status" value="1"/>
</dbReference>
<evidence type="ECO:0000259" key="1">
    <source>
        <dbReference type="Pfam" id="PF00899"/>
    </source>
</evidence>
<dbReference type="PANTHER" id="PTHR10953">
    <property type="entry name" value="UBIQUITIN-ACTIVATING ENZYME E1"/>
    <property type="match status" value="1"/>
</dbReference>
<keyword evidence="3" id="KW-1185">Reference proteome</keyword>
<feature type="domain" description="THIF-type NAD/FAD binding fold" evidence="1">
    <location>
        <begin position="103"/>
        <end position="361"/>
    </location>
</feature>
<reference evidence="3" key="1">
    <citation type="journal article" date="2019" name="Int. J. Syst. Evol. Microbiol.">
        <title>The Global Catalogue of Microorganisms (GCM) 10K type strain sequencing project: providing services to taxonomists for standard genome sequencing and annotation.</title>
        <authorList>
            <consortium name="The Broad Institute Genomics Platform"/>
            <consortium name="The Broad Institute Genome Sequencing Center for Infectious Disease"/>
            <person name="Wu L."/>
            <person name="Ma J."/>
        </authorList>
    </citation>
    <scope>NUCLEOTIDE SEQUENCE [LARGE SCALE GENOMIC DNA]</scope>
    <source>
        <strain evidence="3">JCM 17326</strain>
    </source>
</reference>
<dbReference type="InterPro" id="IPR035985">
    <property type="entry name" value="Ubiquitin-activating_enz"/>
</dbReference>
<accession>A0ABP6Z7B3</accession>
<evidence type="ECO:0000313" key="3">
    <source>
        <dbReference type="Proteomes" id="UP001500630"/>
    </source>
</evidence>
<dbReference type="PANTHER" id="PTHR10953:SF102">
    <property type="entry name" value="ADENYLYLTRANSFERASE AND SULFURTRANSFERASE MOCS3"/>
    <property type="match status" value="1"/>
</dbReference>
<dbReference type="RefSeq" id="WP_345572663.1">
    <property type="nucleotide sequence ID" value="NZ_BAABDQ010000032.1"/>
</dbReference>
<dbReference type="Gene3D" id="3.40.50.720">
    <property type="entry name" value="NAD(P)-binding Rossmann-like Domain"/>
    <property type="match status" value="1"/>
</dbReference>
<evidence type="ECO:0000313" key="2">
    <source>
        <dbReference type="EMBL" id="GAA3597366.1"/>
    </source>
</evidence>
<dbReference type="InterPro" id="IPR045886">
    <property type="entry name" value="ThiF/MoeB/HesA"/>
</dbReference>
<dbReference type="Pfam" id="PF00899">
    <property type="entry name" value="ThiF"/>
    <property type="match status" value="1"/>
</dbReference>
<dbReference type="Proteomes" id="UP001500630">
    <property type="component" value="Unassembled WGS sequence"/>
</dbReference>
<organism evidence="2 3">
    <name type="scientific">Nonomuraea rosea</name>
    <dbReference type="NCBI Taxonomy" id="638574"/>
    <lineage>
        <taxon>Bacteria</taxon>
        <taxon>Bacillati</taxon>
        <taxon>Actinomycetota</taxon>
        <taxon>Actinomycetes</taxon>
        <taxon>Streptosporangiales</taxon>
        <taxon>Streptosporangiaceae</taxon>
        <taxon>Nonomuraea</taxon>
    </lineage>
</organism>
<proteinExistence type="predicted"/>
<dbReference type="InterPro" id="IPR000594">
    <property type="entry name" value="ThiF_NAD_FAD-bd"/>
</dbReference>
<comment type="caution">
    <text evidence="2">The sequence shown here is derived from an EMBL/GenBank/DDBJ whole genome shotgun (WGS) entry which is preliminary data.</text>
</comment>
<name>A0ABP6Z7B3_9ACTN</name>
<sequence length="363" mass="39071">MPDDPQWRPRVRDSVIVQRDGDELLFIFSASRTVKRFAVNEVALRLLPLLDGSRTLTDLYELASPEELRPILDVLREERILSGSSDIAADAADALGSAPAERYDRQLRLFQDFCDEGLSDLPSGVDLQRALGAATVAVCGAGGLGGWVLHALAAAGAGTIRVCDFDRVEPSNLTRQVLFTTADVGRPKTEAAAERMRAVNPGIAVEPVERKITCPEDLADVVAGADLLVNCADQPDPIALAAIVSAACQPSVPHIMGASYAYHVGILGTTIIPGRTPCWECVRAETLADHGRDRAVTYIARRERAGVTGPQSGMVGNLLAWEAIRVLTGLPPALAGRWAEFDYWPLSVHERPIPRRPDCPVCG</sequence>
<gene>
    <name evidence="2" type="ORF">GCM10022419_095760</name>
</gene>
<dbReference type="EMBL" id="BAABDQ010000032">
    <property type="protein sequence ID" value="GAA3597366.1"/>
    <property type="molecule type" value="Genomic_DNA"/>
</dbReference>